<dbReference type="Proteomes" id="UP000233535">
    <property type="component" value="Unassembled WGS sequence"/>
</dbReference>
<evidence type="ECO:0000313" key="2">
    <source>
        <dbReference type="Proteomes" id="UP000233535"/>
    </source>
</evidence>
<sequence>MYSFQGLSAPEVVIPADVKTICFVDRNTSFKLDTVSQYYLLNNTVLKDTTDYTASTASNCYLGFIENLSEYLLMDSIPFIRLDKKEMPGKRRYDPMKWEQVDSICASNGSDILICLEDIQLYNKYTIIEDVLHYGITDVNYFAVWRIYDPLNKTHLNEKMQIDSLFTEVSASSYNQLLIDKLPKRGEIFKDVSYQIGNQYADLLAPKWIDISRKYFASGDDRLAISKYYINQEDWETPISLWTEISNEDDNKLAGRACFNLAVAYELKGDFDQANHWIRKSIFHYKKLKSLPSEFKLVEKYTLQLLERTKNNKMLNLFFGE</sequence>
<reference evidence="1 2" key="1">
    <citation type="journal article" date="2017" name="Front. Microbiol.">
        <title>Labilibaculum manganireducens gen. nov., sp. nov. and Labilibaculum filiforme sp. nov., Novel Bacteroidetes Isolated from Subsurface Sediments of the Baltic Sea.</title>
        <authorList>
            <person name="Vandieken V."/>
            <person name="Marshall I.P."/>
            <person name="Niemann H."/>
            <person name="Engelen B."/>
            <person name="Cypionka H."/>
        </authorList>
    </citation>
    <scope>NUCLEOTIDE SEQUENCE [LARGE SCALE GENOMIC DNA]</scope>
    <source>
        <strain evidence="1 2">59.16B</strain>
    </source>
</reference>
<keyword evidence="2" id="KW-1185">Reference proteome</keyword>
<protein>
    <submittedName>
        <fullName evidence="1">Uncharacterized protein</fullName>
    </submittedName>
</protein>
<organism evidence="1 2">
    <name type="scientific">Labilibaculum filiforme</name>
    <dbReference type="NCBI Taxonomy" id="1940526"/>
    <lineage>
        <taxon>Bacteria</taxon>
        <taxon>Pseudomonadati</taxon>
        <taxon>Bacteroidota</taxon>
        <taxon>Bacteroidia</taxon>
        <taxon>Marinilabiliales</taxon>
        <taxon>Marinifilaceae</taxon>
        <taxon>Labilibaculum</taxon>
    </lineage>
</organism>
<proteinExistence type="predicted"/>
<dbReference type="SUPFAM" id="SSF81901">
    <property type="entry name" value="HCP-like"/>
    <property type="match status" value="1"/>
</dbReference>
<dbReference type="AlphaFoldDB" id="A0A2N3HU76"/>
<dbReference type="InterPro" id="IPR045921">
    <property type="entry name" value="DUF6340"/>
</dbReference>
<accession>A0A2N3HU76</accession>
<name>A0A2N3HU76_9BACT</name>
<gene>
    <name evidence="1" type="ORF">BZG02_15535</name>
</gene>
<evidence type="ECO:0000313" key="1">
    <source>
        <dbReference type="EMBL" id="PKQ61597.1"/>
    </source>
</evidence>
<comment type="caution">
    <text evidence="1">The sequence shown here is derived from an EMBL/GenBank/DDBJ whole genome shotgun (WGS) entry which is preliminary data.</text>
</comment>
<dbReference type="EMBL" id="MVDD01000013">
    <property type="protein sequence ID" value="PKQ61597.1"/>
    <property type="molecule type" value="Genomic_DNA"/>
</dbReference>
<dbReference type="Pfam" id="PF19867">
    <property type="entry name" value="DUF6340"/>
    <property type="match status" value="1"/>
</dbReference>